<dbReference type="GO" id="GO:0031966">
    <property type="term" value="C:mitochondrial membrane"/>
    <property type="evidence" value="ECO:0007669"/>
    <property type="project" value="UniProtKB-SubCell"/>
</dbReference>
<dbReference type="AlphaFoldDB" id="A0A9P7FYF9"/>
<dbReference type="OrthoDB" id="437at2759"/>
<dbReference type="GO" id="GO:0015986">
    <property type="term" value="P:proton motive force-driven ATP synthesis"/>
    <property type="evidence" value="ECO:0007669"/>
    <property type="project" value="InterPro"/>
</dbReference>
<feature type="region of interest" description="Disordered" evidence="10">
    <location>
        <begin position="23"/>
        <end position="42"/>
    </location>
</feature>
<keyword evidence="12" id="KW-1185">Reference proteome</keyword>
<evidence type="ECO:0000256" key="7">
    <source>
        <dbReference type="ARBA" id="ARBA00023128"/>
    </source>
</evidence>
<keyword evidence="7" id="KW-0496">Mitochondrion</keyword>
<proteinExistence type="inferred from homology"/>
<dbReference type="EMBL" id="JABCKI010005720">
    <property type="protein sequence ID" value="KAG5639454.1"/>
    <property type="molecule type" value="Genomic_DNA"/>
</dbReference>
<evidence type="ECO:0000313" key="11">
    <source>
        <dbReference type="EMBL" id="KAG5639454.1"/>
    </source>
</evidence>
<dbReference type="Pfam" id="PF04718">
    <property type="entry name" value="ATP-synt_G"/>
    <property type="match status" value="1"/>
</dbReference>
<keyword evidence="3" id="KW-0813">Transport</keyword>
<evidence type="ECO:0000256" key="8">
    <source>
        <dbReference type="ARBA" id="ARBA00023136"/>
    </source>
</evidence>
<organism evidence="11 12">
    <name type="scientific">Sphagnurus paluster</name>
    <dbReference type="NCBI Taxonomy" id="117069"/>
    <lineage>
        <taxon>Eukaryota</taxon>
        <taxon>Fungi</taxon>
        <taxon>Dikarya</taxon>
        <taxon>Basidiomycota</taxon>
        <taxon>Agaricomycotina</taxon>
        <taxon>Agaricomycetes</taxon>
        <taxon>Agaricomycetidae</taxon>
        <taxon>Agaricales</taxon>
        <taxon>Tricholomatineae</taxon>
        <taxon>Lyophyllaceae</taxon>
        <taxon>Sphagnurus</taxon>
    </lineage>
</organism>
<evidence type="ECO:0000256" key="9">
    <source>
        <dbReference type="ARBA" id="ARBA00023310"/>
    </source>
</evidence>
<evidence type="ECO:0000256" key="10">
    <source>
        <dbReference type="SAM" id="MobiDB-lite"/>
    </source>
</evidence>
<sequence>MRPVLPTTVRHAVLRRVPAKGRFSSTNQSVETAQQKAKDALGSAQKNAGKALEGVSKFLGPLGQRAGNLLGAYREPLVYNLSVAREVLKQIYRTEGLAPPSLSTIQGAYKTLWTRATDVAYLRNIAGSGELVRAGVYAVEAYGIFKEESYWLRPALDAAAPSHLYPEINFA</sequence>
<keyword evidence="9" id="KW-0066">ATP synthesis</keyword>
<evidence type="ECO:0000256" key="4">
    <source>
        <dbReference type="ARBA" id="ARBA00022547"/>
    </source>
</evidence>
<keyword evidence="8" id="KW-0472">Membrane</keyword>
<dbReference type="GO" id="GO:0045259">
    <property type="term" value="C:proton-transporting ATP synthase complex"/>
    <property type="evidence" value="ECO:0007669"/>
    <property type="project" value="UniProtKB-KW"/>
</dbReference>
<comment type="caution">
    <text evidence="11">The sequence shown here is derived from an EMBL/GenBank/DDBJ whole genome shotgun (WGS) entry which is preliminary data.</text>
</comment>
<dbReference type="InterPro" id="IPR006808">
    <property type="entry name" value="ATP_synth_F0_gsu_mt"/>
</dbReference>
<accession>A0A9P7FYF9</accession>
<gene>
    <name evidence="11" type="ORF">H0H81_001576</name>
</gene>
<evidence type="ECO:0000256" key="3">
    <source>
        <dbReference type="ARBA" id="ARBA00022448"/>
    </source>
</evidence>
<name>A0A9P7FYF9_9AGAR</name>
<evidence type="ECO:0000256" key="2">
    <source>
        <dbReference type="ARBA" id="ARBA00005699"/>
    </source>
</evidence>
<reference evidence="11" key="2">
    <citation type="submission" date="2021-10" db="EMBL/GenBank/DDBJ databases">
        <title>Phylogenomics reveals ancestral predisposition of the termite-cultivated fungus Termitomyces towards a domesticated lifestyle.</title>
        <authorList>
            <person name="Auxier B."/>
            <person name="Grum-Grzhimaylo A."/>
            <person name="Cardenas M.E."/>
            <person name="Lodge J.D."/>
            <person name="Laessoe T."/>
            <person name="Pedersen O."/>
            <person name="Smith M.E."/>
            <person name="Kuyper T.W."/>
            <person name="Franco-Molano E.A."/>
            <person name="Baroni T.J."/>
            <person name="Aanen D.K."/>
        </authorList>
    </citation>
    <scope>NUCLEOTIDE SEQUENCE</scope>
    <source>
        <strain evidence="11">D49</strain>
    </source>
</reference>
<keyword evidence="4" id="KW-0138">CF(0)</keyword>
<keyword evidence="5" id="KW-0375">Hydrogen ion transport</keyword>
<reference evidence="11" key="1">
    <citation type="submission" date="2021-02" db="EMBL/GenBank/DDBJ databases">
        <authorList>
            <person name="Nieuwenhuis M."/>
            <person name="Van De Peppel L.J.J."/>
        </authorList>
    </citation>
    <scope>NUCLEOTIDE SEQUENCE</scope>
    <source>
        <strain evidence="11">D49</strain>
    </source>
</reference>
<dbReference type="Proteomes" id="UP000717328">
    <property type="component" value="Unassembled WGS sequence"/>
</dbReference>
<dbReference type="GO" id="GO:0015078">
    <property type="term" value="F:proton transmembrane transporter activity"/>
    <property type="evidence" value="ECO:0007669"/>
    <property type="project" value="InterPro"/>
</dbReference>
<keyword evidence="6" id="KW-0406">Ion transport</keyword>
<protein>
    <submittedName>
        <fullName evidence="11">Uncharacterized protein</fullName>
    </submittedName>
</protein>
<feature type="compositionally biased region" description="Polar residues" evidence="10">
    <location>
        <begin position="23"/>
        <end position="35"/>
    </location>
</feature>
<comment type="similarity">
    <text evidence="2">Belongs to the ATPase g subunit family.</text>
</comment>
<evidence type="ECO:0000256" key="1">
    <source>
        <dbReference type="ARBA" id="ARBA00004325"/>
    </source>
</evidence>
<comment type="subcellular location">
    <subcellularLocation>
        <location evidence="1">Mitochondrion membrane</location>
    </subcellularLocation>
</comment>
<evidence type="ECO:0000256" key="5">
    <source>
        <dbReference type="ARBA" id="ARBA00022781"/>
    </source>
</evidence>
<evidence type="ECO:0000256" key="6">
    <source>
        <dbReference type="ARBA" id="ARBA00023065"/>
    </source>
</evidence>
<evidence type="ECO:0000313" key="12">
    <source>
        <dbReference type="Proteomes" id="UP000717328"/>
    </source>
</evidence>